<protein>
    <submittedName>
        <fullName evidence="1">Uncharacterized protein</fullName>
    </submittedName>
</protein>
<evidence type="ECO:0000313" key="2">
    <source>
        <dbReference type="Proteomes" id="UP000789423"/>
    </source>
</evidence>
<organism evidence="1 2">
    <name type="scientific">Bacillus rhizoplanae</name>
    <dbReference type="NCBI Taxonomy" id="2880966"/>
    <lineage>
        <taxon>Bacteria</taxon>
        <taxon>Bacillati</taxon>
        <taxon>Bacillota</taxon>
        <taxon>Bacilli</taxon>
        <taxon>Bacillales</taxon>
        <taxon>Bacillaceae</taxon>
        <taxon>Bacillus</taxon>
    </lineage>
</organism>
<evidence type="ECO:0000313" key="1">
    <source>
        <dbReference type="EMBL" id="CAG9614454.1"/>
    </source>
</evidence>
<reference evidence="1 2" key="1">
    <citation type="submission" date="2021-10" db="EMBL/GenBank/DDBJ databases">
        <authorList>
            <person name="Criscuolo A."/>
        </authorList>
    </citation>
    <scope>NUCLEOTIDE SEQUENCE [LARGE SCALE GENOMIC DNA]</scope>
    <source>
        <strain evidence="2">CIP 111899</strain>
    </source>
</reference>
<sequence>MLKSSLIVISTHATNGNVMMVTLPSIETPGEHVS</sequence>
<dbReference type="EMBL" id="CAKJTI010000028">
    <property type="protein sequence ID" value="CAG9614454.1"/>
    <property type="molecule type" value="Genomic_DNA"/>
</dbReference>
<comment type="caution">
    <text evidence="1">The sequence shown here is derived from an EMBL/GenBank/DDBJ whole genome shotgun (WGS) entry which is preliminary data.</text>
</comment>
<proteinExistence type="predicted"/>
<keyword evidence="2" id="KW-1185">Reference proteome</keyword>
<dbReference type="Proteomes" id="UP000789423">
    <property type="component" value="Unassembled WGS sequence"/>
</dbReference>
<accession>A0ABM8YF38</accession>
<gene>
    <name evidence="1" type="ORF">BACCIP111899_03684</name>
</gene>
<name>A0ABM8YF38_9BACI</name>